<feature type="compositionally biased region" description="Low complexity" evidence="5">
    <location>
        <begin position="147"/>
        <end position="166"/>
    </location>
</feature>
<feature type="signal peptide" evidence="6">
    <location>
        <begin position="1"/>
        <end position="37"/>
    </location>
</feature>
<dbReference type="SUPFAM" id="SSF74653">
    <property type="entry name" value="TolA/TonB C-terminal domain"/>
    <property type="match status" value="2"/>
</dbReference>
<keyword evidence="3" id="KW-1133">Transmembrane helix</keyword>
<dbReference type="Proteomes" id="UP000823821">
    <property type="component" value="Unassembled WGS sequence"/>
</dbReference>
<dbReference type="EMBL" id="DWZD01000013">
    <property type="protein sequence ID" value="HJA78295.1"/>
    <property type="molecule type" value="Genomic_DNA"/>
</dbReference>
<reference evidence="7" key="1">
    <citation type="journal article" date="2021" name="PeerJ">
        <title>Extensive microbial diversity within the chicken gut microbiome revealed by metagenomics and culture.</title>
        <authorList>
            <person name="Gilroy R."/>
            <person name="Ravi A."/>
            <person name="Getino M."/>
            <person name="Pursley I."/>
            <person name="Horton D.L."/>
            <person name="Alikhan N.F."/>
            <person name="Baker D."/>
            <person name="Gharbi K."/>
            <person name="Hall N."/>
            <person name="Watson M."/>
            <person name="Adriaenssens E.M."/>
            <person name="Foster-Nyarko E."/>
            <person name="Jarju S."/>
            <person name="Secka A."/>
            <person name="Antonio M."/>
            <person name="Oren A."/>
            <person name="Chaudhuri R.R."/>
            <person name="La Ragione R."/>
            <person name="Hildebrand F."/>
            <person name="Pallen M.J."/>
        </authorList>
    </citation>
    <scope>NUCLEOTIDE SEQUENCE</scope>
    <source>
        <strain evidence="7">5032</strain>
    </source>
</reference>
<evidence type="ECO:0000256" key="3">
    <source>
        <dbReference type="ARBA" id="ARBA00022989"/>
    </source>
</evidence>
<evidence type="ECO:0000256" key="2">
    <source>
        <dbReference type="ARBA" id="ARBA00022692"/>
    </source>
</evidence>
<comment type="subcellular location">
    <subcellularLocation>
        <location evidence="1">Membrane</location>
        <topology evidence="1">Single-pass membrane protein</topology>
    </subcellularLocation>
</comment>
<protein>
    <submittedName>
        <fullName evidence="7">TonB C-terminal domain-containing protein</fullName>
    </submittedName>
</protein>
<sequence length="270" mass="28533">MTRIIPPRQLCRPQRPVRLLAPLLALALWAVPGEVPAAAIAAVDHQEGFSGAILGKICEVWAPPANAGNRMVRVRISVDGSGNVIGCTPTQRSGLPALDDSVCEAAKKIGKLGTPPYAMPIDVHFAFWSGTPRLAPAQGSITVSQSAPAAAPAQPVVEPPQAAAPATRADGSRKAQDAYASQFHDYLDKVARQLREASFVPVEAPRGTYHVTVRLTVSKNGAITHYDVVQSSGNDRIDTYVRQGVKRAGKVSPPPAGLASPFDVTLTMVR</sequence>
<dbReference type="NCBIfam" id="TIGR01352">
    <property type="entry name" value="tonB_Cterm"/>
    <property type="match status" value="2"/>
</dbReference>
<dbReference type="Gene3D" id="3.30.1150.10">
    <property type="match status" value="2"/>
</dbReference>
<proteinExistence type="predicted"/>
<evidence type="ECO:0000313" key="7">
    <source>
        <dbReference type="EMBL" id="HJA78295.1"/>
    </source>
</evidence>
<evidence type="ECO:0000256" key="5">
    <source>
        <dbReference type="SAM" id="MobiDB-lite"/>
    </source>
</evidence>
<feature type="chain" id="PRO_5039285502" evidence="6">
    <location>
        <begin position="38"/>
        <end position="270"/>
    </location>
</feature>
<dbReference type="Pfam" id="PF13103">
    <property type="entry name" value="TonB_2"/>
    <property type="match status" value="2"/>
</dbReference>
<accession>A0A9D2HLJ1</accession>
<feature type="region of interest" description="Disordered" evidence="5">
    <location>
        <begin position="145"/>
        <end position="174"/>
    </location>
</feature>
<organism evidence="7 8">
    <name type="scientific">Candidatus Desulfovibrio intestinavium</name>
    <dbReference type="NCBI Taxonomy" id="2838534"/>
    <lineage>
        <taxon>Bacteria</taxon>
        <taxon>Pseudomonadati</taxon>
        <taxon>Thermodesulfobacteriota</taxon>
        <taxon>Desulfovibrionia</taxon>
        <taxon>Desulfovibrionales</taxon>
        <taxon>Desulfovibrionaceae</taxon>
        <taxon>Desulfovibrio</taxon>
    </lineage>
</organism>
<dbReference type="GO" id="GO:0016020">
    <property type="term" value="C:membrane"/>
    <property type="evidence" value="ECO:0007669"/>
    <property type="project" value="UniProtKB-SubCell"/>
</dbReference>
<gene>
    <name evidence="7" type="ORF">H9784_01805</name>
</gene>
<keyword evidence="4" id="KW-0472">Membrane</keyword>
<name>A0A9D2HLJ1_9BACT</name>
<reference evidence="7" key="2">
    <citation type="submission" date="2021-04" db="EMBL/GenBank/DDBJ databases">
        <authorList>
            <person name="Gilroy R."/>
        </authorList>
    </citation>
    <scope>NUCLEOTIDE SEQUENCE</scope>
    <source>
        <strain evidence="7">5032</strain>
    </source>
</reference>
<comment type="caution">
    <text evidence="7">The sequence shown here is derived from an EMBL/GenBank/DDBJ whole genome shotgun (WGS) entry which is preliminary data.</text>
</comment>
<dbReference type="AlphaFoldDB" id="A0A9D2HLJ1"/>
<dbReference type="InterPro" id="IPR006260">
    <property type="entry name" value="TonB/TolA_C"/>
</dbReference>
<evidence type="ECO:0000313" key="8">
    <source>
        <dbReference type="Proteomes" id="UP000823821"/>
    </source>
</evidence>
<keyword evidence="6" id="KW-0732">Signal</keyword>
<evidence type="ECO:0000256" key="6">
    <source>
        <dbReference type="SAM" id="SignalP"/>
    </source>
</evidence>
<keyword evidence="2" id="KW-0812">Transmembrane</keyword>
<evidence type="ECO:0000256" key="1">
    <source>
        <dbReference type="ARBA" id="ARBA00004167"/>
    </source>
</evidence>
<evidence type="ECO:0000256" key="4">
    <source>
        <dbReference type="ARBA" id="ARBA00023136"/>
    </source>
</evidence>